<dbReference type="Gene3D" id="1.10.30.50">
    <property type="match status" value="1"/>
</dbReference>
<keyword evidence="4" id="KW-0540">Nuclease</keyword>
<evidence type="ECO:0000313" key="5">
    <source>
        <dbReference type="Proteomes" id="UP000256253"/>
    </source>
</evidence>
<dbReference type="InterPro" id="IPR003615">
    <property type="entry name" value="HNH_nuc"/>
</dbReference>
<feature type="compositionally biased region" description="Basic and acidic residues" evidence="2">
    <location>
        <begin position="321"/>
        <end position="330"/>
    </location>
</feature>
<feature type="domain" description="HNH nuclease" evidence="3">
    <location>
        <begin position="424"/>
        <end position="476"/>
    </location>
</feature>
<evidence type="ECO:0000313" key="4">
    <source>
        <dbReference type="EMBL" id="REF32204.1"/>
    </source>
</evidence>
<dbReference type="RefSeq" id="WP_115923946.1">
    <property type="nucleotide sequence ID" value="NZ_QTUA01000001.1"/>
</dbReference>
<evidence type="ECO:0000259" key="3">
    <source>
        <dbReference type="SMART" id="SM00507"/>
    </source>
</evidence>
<protein>
    <submittedName>
        <fullName evidence="4">HNH endonuclease</fullName>
    </submittedName>
</protein>
<evidence type="ECO:0000256" key="2">
    <source>
        <dbReference type="SAM" id="MobiDB-lite"/>
    </source>
</evidence>
<dbReference type="Pfam" id="PF01844">
    <property type="entry name" value="HNH"/>
    <property type="match status" value="1"/>
</dbReference>
<dbReference type="InterPro" id="IPR002711">
    <property type="entry name" value="HNH"/>
</dbReference>
<dbReference type="Proteomes" id="UP000256253">
    <property type="component" value="Unassembled WGS sequence"/>
</dbReference>
<dbReference type="InterPro" id="IPR003870">
    <property type="entry name" value="DUF222"/>
</dbReference>
<proteinExistence type="inferred from homology"/>
<feature type="compositionally biased region" description="Basic and acidic residues" evidence="2">
    <location>
        <begin position="303"/>
        <end position="312"/>
    </location>
</feature>
<comment type="similarity">
    <text evidence="1">Belongs to the Rv1128c/1148c/1588c/1702c/1945/3466 family.</text>
</comment>
<accession>A0A3D9V206</accession>
<dbReference type="CDD" id="cd00085">
    <property type="entry name" value="HNHc"/>
    <property type="match status" value="1"/>
</dbReference>
<dbReference type="SMART" id="SM00507">
    <property type="entry name" value="HNHc"/>
    <property type="match status" value="1"/>
</dbReference>
<comment type="caution">
    <text evidence="4">The sequence shown here is derived from an EMBL/GenBank/DDBJ whole genome shotgun (WGS) entry which is preliminary data.</text>
</comment>
<reference evidence="4 5" key="1">
    <citation type="submission" date="2018-08" db="EMBL/GenBank/DDBJ databases">
        <title>Sequencing the genomes of 1000 actinobacteria strains.</title>
        <authorList>
            <person name="Klenk H.-P."/>
        </authorList>
    </citation>
    <scope>NUCLEOTIDE SEQUENCE [LARGE SCALE GENOMIC DNA]</scope>
    <source>
        <strain evidence="4 5">DSM 22967</strain>
    </source>
</reference>
<feature type="region of interest" description="Disordered" evidence="2">
    <location>
        <begin position="118"/>
        <end position="149"/>
    </location>
</feature>
<keyword evidence="4" id="KW-0378">Hydrolase</keyword>
<sequence>MTTDDFQPSLEYAHDSYPGEAAACAALVSDAVAAVSRLAQLTGNLTDTELTALARSLTLVQQQSEATLVAVTSDAIDRGVVYRSTAADATQWVRRLSTGESADALLGAESWSVADPLVPLDEPATSEGAAGVWGNASDESDDSDASRTDDELLRSGLKPSHASRIAKLAEAARSPLNQALADAVTSGQVNTTIGKTCLDTIDKINAVLPKASRDEIYGWLLTLGPGAGAKTVRELTKRILAEYGEEVLDENEDALQEVESLTWSDLPGGMVRFTADLSPDHAEALIHGVQSLAAPSPTSACCDDPHHRHTPDQDGNSQKTGEPDPRTPGKRRADAFLLLLGLGAAAVDNDPEVTHRGGATLVVTIDFLVLAGLLAGLGITDTGTGVTPDTVRQLACDAGILPMVLGSKNQPLNVGRKRRLVENELRRAVIHRDKHCTYAGCDRPPVMCEVHHLIPWYLGGETSLTNSALLCDTHHRITHRDHLTGTATGTSVTWHYQATSTHAA</sequence>
<dbReference type="GO" id="GO:0003676">
    <property type="term" value="F:nucleic acid binding"/>
    <property type="evidence" value="ECO:0007669"/>
    <property type="project" value="InterPro"/>
</dbReference>
<dbReference type="EMBL" id="QTUA01000001">
    <property type="protein sequence ID" value="REF32204.1"/>
    <property type="molecule type" value="Genomic_DNA"/>
</dbReference>
<dbReference type="OrthoDB" id="5177627at2"/>
<dbReference type="GO" id="GO:0004519">
    <property type="term" value="F:endonuclease activity"/>
    <property type="evidence" value="ECO:0007669"/>
    <property type="project" value="UniProtKB-KW"/>
</dbReference>
<feature type="region of interest" description="Disordered" evidence="2">
    <location>
        <begin position="296"/>
        <end position="330"/>
    </location>
</feature>
<dbReference type="GO" id="GO:0008270">
    <property type="term" value="F:zinc ion binding"/>
    <property type="evidence" value="ECO:0007669"/>
    <property type="project" value="InterPro"/>
</dbReference>
<keyword evidence="4" id="KW-0255">Endonuclease</keyword>
<keyword evidence="5" id="KW-1185">Reference proteome</keyword>
<evidence type="ECO:0000256" key="1">
    <source>
        <dbReference type="ARBA" id="ARBA00023450"/>
    </source>
</evidence>
<name>A0A3D9V206_9MICO</name>
<dbReference type="AlphaFoldDB" id="A0A3D9V206"/>
<gene>
    <name evidence="4" type="ORF">DFJ65_3307</name>
</gene>
<dbReference type="Pfam" id="PF02720">
    <property type="entry name" value="DUF222"/>
    <property type="match status" value="1"/>
</dbReference>
<organism evidence="4 5">
    <name type="scientific">Calidifontibacter indicus</name>
    <dbReference type="NCBI Taxonomy" id="419650"/>
    <lineage>
        <taxon>Bacteria</taxon>
        <taxon>Bacillati</taxon>
        <taxon>Actinomycetota</taxon>
        <taxon>Actinomycetes</taxon>
        <taxon>Micrococcales</taxon>
        <taxon>Dermacoccaceae</taxon>
        <taxon>Calidifontibacter</taxon>
    </lineage>
</organism>